<organism evidence="4 5">
    <name type="scientific">Thermus filiformis</name>
    <dbReference type="NCBI Taxonomy" id="276"/>
    <lineage>
        <taxon>Bacteria</taxon>
        <taxon>Thermotogati</taxon>
        <taxon>Deinococcota</taxon>
        <taxon>Deinococci</taxon>
        <taxon>Thermales</taxon>
        <taxon>Thermaceae</taxon>
        <taxon>Thermus</taxon>
    </lineage>
</organism>
<name>A0A0A2WM22_THEFI</name>
<dbReference type="Pfam" id="PF00571">
    <property type="entry name" value="CBS"/>
    <property type="match status" value="2"/>
</dbReference>
<keyword evidence="1 2" id="KW-0129">CBS domain</keyword>
<evidence type="ECO:0000313" key="4">
    <source>
        <dbReference type="EMBL" id="KGQ20868.1"/>
    </source>
</evidence>
<feature type="domain" description="CBS" evidence="3">
    <location>
        <begin position="7"/>
        <end position="63"/>
    </location>
</feature>
<dbReference type="PANTHER" id="PTHR43080:SF26">
    <property type="entry name" value="REGULATORY PROTEIN"/>
    <property type="match status" value="1"/>
</dbReference>
<reference evidence="4 5" key="1">
    <citation type="journal article" date="2015" name="Genome Announc.">
        <title>Draft Genome Sequence of the Thermophile Thermus filiformis ATCC 43280, Producer of Carotenoid-(Di)glucoside-Branched Fatty Acid (Di)esters and Source of Hyperthermostable Enzymes of Biotechnological Interest.</title>
        <authorList>
            <person name="Mandelli F."/>
            <person name="Oliveira Ramires B."/>
            <person name="Couger M.B."/>
            <person name="Paixao D.A."/>
            <person name="Camilo C.M."/>
            <person name="Polikarpov I."/>
            <person name="Prade R."/>
            <person name="Riano-Pachon D.M."/>
            <person name="Squina F.M."/>
        </authorList>
    </citation>
    <scope>NUCLEOTIDE SEQUENCE [LARGE SCALE GENOMIC DNA]</scope>
    <source>
        <strain evidence="4 5">ATCC 43280</strain>
    </source>
</reference>
<dbReference type="OrthoDB" id="9790355at2"/>
<evidence type="ECO:0000256" key="1">
    <source>
        <dbReference type="ARBA" id="ARBA00023122"/>
    </source>
</evidence>
<evidence type="ECO:0000256" key="2">
    <source>
        <dbReference type="PROSITE-ProRule" id="PRU00703"/>
    </source>
</evidence>
<sequence>MKAKDVMVSPVVTISEEASLEEAARRMLENHIGSLLVVDREGRLVGIVTETDFLKERGIPFSTFRAPLLLGRFLDGDGLERVFQEARSTRVSEIMTHPVHAVRPEAPLREVLDLMLTYDINHVPVVDEEGRPVGIISRFDLLRPLMEKLA</sequence>
<dbReference type="EMBL" id="JPSL02000033">
    <property type="protein sequence ID" value="KGQ20868.1"/>
    <property type="molecule type" value="Genomic_DNA"/>
</dbReference>
<protein>
    <submittedName>
        <fullName evidence="4">Signal transduction protein</fullName>
    </submittedName>
</protein>
<dbReference type="CDD" id="cd04586">
    <property type="entry name" value="CBS_pair_BON_assoc"/>
    <property type="match status" value="1"/>
</dbReference>
<comment type="caution">
    <text evidence="4">The sequence shown here is derived from an EMBL/GenBank/DDBJ whole genome shotgun (WGS) entry which is preliminary data.</text>
</comment>
<evidence type="ECO:0000259" key="3">
    <source>
        <dbReference type="PROSITE" id="PS51371"/>
    </source>
</evidence>
<dbReference type="PROSITE" id="PS51371">
    <property type="entry name" value="CBS"/>
    <property type="match status" value="2"/>
</dbReference>
<dbReference type="InterPro" id="IPR051257">
    <property type="entry name" value="Diverse_CBS-Domain"/>
</dbReference>
<dbReference type="InterPro" id="IPR000644">
    <property type="entry name" value="CBS_dom"/>
</dbReference>
<dbReference type="SUPFAM" id="SSF54631">
    <property type="entry name" value="CBS-domain pair"/>
    <property type="match status" value="1"/>
</dbReference>
<feature type="domain" description="CBS" evidence="3">
    <location>
        <begin position="95"/>
        <end position="150"/>
    </location>
</feature>
<dbReference type="STRING" id="276.THFILI_00725"/>
<dbReference type="Gene3D" id="3.10.580.10">
    <property type="entry name" value="CBS-domain"/>
    <property type="match status" value="1"/>
</dbReference>
<evidence type="ECO:0000313" key="5">
    <source>
        <dbReference type="Proteomes" id="UP000030364"/>
    </source>
</evidence>
<dbReference type="AlphaFoldDB" id="A0A0A2WM22"/>
<dbReference type="PATRIC" id="fig|276.5.peg.2349"/>
<keyword evidence="5" id="KW-1185">Reference proteome</keyword>
<proteinExistence type="predicted"/>
<gene>
    <name evidence="4" type="ORF">THFILI_00725</name>
</gene>
<dbReference type="PANTHER" id="PTHR43080">
    <property type="entry name" value="CBS DOMAIN-CONTAINING PROTEIN CBSX3, MITOCHONDRIAL"/>
    <property type="match status" value="1"/>
</dbReference>
<dbReference type="RefSeq" id="WP_038067714.1">
    <property type="nucleotide sequence ID" value="NZ_JPSL02000033.1"/>
</dbReference>
<dbReference type="InterPro" id="IPR046342">
    <property type="entry name" value="CBS_dom_sf"/>
</dbReference>
<accession>A0A0A2WM22</accession>
<dbReference type="SMART" id="SM00116">
    <property type="entry name" value="CBS"/>
    <property type="match status" value="2"/>
</dbReference>
<dbReference type="Proteomes" id="UP000030364">
    <property type="component" value="Unassembled WGS sequence"/>
</dbReference>